<dbReference type="Proteomes" id="UP000218811">
    <property type="component" value="Unassembled WGS sequence"/>
</dbReference>
<reference evidence="1 2" key="1">
    <citation type="journal article" date="2012" name="Science">
        <title>The Paleozoic origin of enzymatic lignin decomposition reconstructed from 31 fungal genomes.</title>
        <authorList>
            <person name="Floudas D."/>
            <person name="Binder M."/>
            <person name="Riley R."/>
            <person name="Barry K."/>
            <person name="Blanchette R.A."/>
            <person name="Henrissat B."/>
            <person name="Martinez A.T."/>
            <person name="Otillar R."/>
            <person name="Spatafora J.W."/>
            <person name="Yadav J.S."/>
            <person name="Aerts A."/>
            <person name="Benoit I."/>
            <person name="Boyd A."/>
            <person name="Carlson A."/>
            <person name="Copeland A."/>
            <person name="Coutinho P.M."/>
            <person name="de Vries R.P."/>
            <person name="Ferreira P."/>
            <person name="Findley K."/>
            <person name="Foster B."/>
            <person name="Gaskell J."/>
            <person name="Glotzer D."/>
            <person name="Gorecki P."/>
            <person name="Heitman J."/>
            <person name="Hesse C."/>
            <person name="Hori C."/>
            <person name="Igarashi K."/>
            <person name="Jurgens J.A."/>
            <person name="Kallen N."/>
            <person name="Kersten P."/>
            <person name="Kohler A."/>
            <person name="Kuees U."/>
            <person name="Kumar T.K.A."/>
            <person name="Kuo A."/>
            <person name="LaButti K."/>
            <person name="Larrondo L.F."/>
            <person name="Lindquist E."/>
            <person name="Ling A."/>
            <person name="Lombard V."/>
            <person name="Lucas S."/>
            <person name="Lundell T."/>
            <person name="Martin R."/>
            <person name="McLaughlin D.J."/>
            <person name="Morgenstern I."/>
            <person name="Morin E."/>
            <person name="Murat C."/>
            <person name="Nagy L.G."/>
            <person name="Nolan M."/>
            <person name="Ohm R.A."/>
            <person name="Patyshakuliyeva A."/>
            <person name="Rokas A."/>
            <person name="Ruiz-Duenas F.J."/>
            <person name="Sabat G."/>
            <person name="Salamov A."/>
            <person name="Samejima M."/>
            <person name="Schmutz J."/>
            <person name="Slot J.C."/>
            <person name="St John F."/>
            <person name="Stenlid J."/>
            <person name="Sun H."/>
            <person name="Sun S."/>
            <person name="Syed K."/>
            <person name="Tsang A."/>
            <person name="Wiebenga A."/>
            <person name="Young D."/>
            <person name="Pisabarro A."/>
            <person name="Eastwood D.C."/>
            <person name="Martin F."/>
            <person name="Cullen D."/>
            <person name="Grigoriev I.V."/>
            <person name="Hibbett D.S."/>
        </authorList>
    </citation>
    <scope>NUCLEOTIDE SEQUENCE [LARGE SCALE GENOMIC DNA]</scope>
    <source>
        <strain evidence="1 2">MD-104</strain>
    </source>
</reference>
<evidence type="ECO:0008006" key="3">
    <source>
        <dbReference type="Google" id="ProtNLM"/>
    </source>
</evidence>
<dbReference type="AlphaFoldDB" id="A0A2H3JCP9"/>
<keyword evidence="2" id="KW-1185">Reference proteome</keyword>
<dbReference type="EMBL" id="KB467876">
    <property type="protein sequence ID" value="PCH36509.1"/>
    <property type="molecule type" value="Genomic_DNA"/>
</dbReference>
<evidence type="ECO:0000313" key="2">
    <source>
        <dbReference type="Proteomes" id="UP000218811"/>
    </source>
</evidence>
<sequence length="166" mass="18519">MALTSGLYTLGIHADLSFLAWLPQGTDTPPVIGTTDHSEIGLTWNITQLRNGLYVIQNTAFSLYANSGATGEPNHIVGGYEEQQWDILSISSTSKSPYYILVPETNENPAKYWNYDVITDDEPVRHHNIRPALHASLMDVQRQVILVPASDRTHYSWVFTAVSESD</sequence>
<organism evidence="1 2">
    <name type="scientific">Wolfiporia cocos (strain MD-104)</name>
    <name type="common">Brown rot fungus</name>
    <dbReference type="NCBI Taxonomy" id="742152"/>
    <lineage>
        <taxon>Eukaryota</taxon>
        <taxon>Fungi</taxon>
        <taxon>Dikarya</taxon>
        <taxon>Basidiomycota</taxon>
        <taxon>Agaricomycotina</taxon>
        <taxon>Agaricomycetes</taxon>
        <taxon>Polyporales</taxon>
        <taxon>Phaeolaceae</taxon>
        <taxon>Wolfiporia</taxon>
    </lineage>
</organism>
<evidence type="ECO:0000313" key="1">
    <source>
        <dbReference type="EMBL" id="PCH36509.1"/>
    </source>
</evidence>
<proteinExistence type="predicted"/>
<gene>
    <name evidence="1" type="ORF">WOLCODRAFT_20588</name>
</gene>
<accession>A0A2H3JCP9</accession>
<protein>
    <recommendedName>
        <fullName evidence="3">Ricin B lectin domain-containing protein</fullName>
    </recommendedName>
</protein>
<name>A0A2H3JCP9_WOLCO</name>